<keyword evidence="3" id="KW-0472">Membrane</keyword>
<dbReference type="InterPro" id="IPR029058">
    <property type="entry name" value="AB_hydrolase_fold"/>
</dbReference>
<name>A0A507E5A5_9FUNG</name>
<sequence length="650" mass="72964">MGASPTPPAEANEPALVRTRDHQRHVPPKSIFYRFWQLVILLLRAVTPVSYIYMIGLILHFHSHSVPSLAYLTAKSTRLASFATFTIWMFAETLWFPYYLITIKRLQARQPPYHATTDLPSRIKLVMRCWETLSLAAGADAAEEAKEEAKSLADETQEDQKAPMSVLASVEAYADLGAQRDDEALMDASNPSSYIRKVISGWFLGAEFTTIRRQNMRAWVAWAFTDQDVNLLDEDHSSQTDALLALLESLMNWTFPPGHNENIKCIRLTLDPVQAAHRPLIYYLVCKCVNAASHVGLRILGYKQRTLDPMDVAGSGTLTYLYRAPTQPTPPNALPIVFIHGIGVGFAAYIPFIALLPRNVPVYLLEWPHVAMQLEEEVPTIPDTLAFITGMLNRDNHAKATFVAHSLGTLATSWMLNSPLHRSRVGSVVLLDPVNFMLCDPTIAYNFLYRPPTTVLELLMHYFVSREMYISNCLSRHFHWSKNVLFYQDLPSVSHPDLKNVVILSEEDGIVPSPRVRAYLEGKNYENSNYASSVHLEYHEGRNHGEMLLRKYLLLPTIKQIAEACGSIPPSSRLRSPSSSPTPNLHSLTPPPTPPKQRSPYRRVSQKQSKSKGPSWTLSQVPASSDGTGKPRVMLIPGRSKTSTWRTAVA</sequence>
<dbReference type="Pfam" id="PF12697">
    <property type="entry name" value="Abhydrolase_6"/>
    <property type="match status" value="1"/>
</dbReference>
<evidence type="ECO:0000256" key="3">
    <source>
        <dbReference type="SAM" id="Phobius"/>
    </source>
</evidence>
<dbReference type="Gene3D" id="3.40.50.1820">
    <property type="entry name" value="alpha/beta hydrolase"/>
    <property type="match status" value="1"/>
</dbReference>
<evidence type="ECO:0000256" key="2">
    <source>
        <dbReference type="SAM" id="MobiDB-lite"/>
    </source>
</evidence>
<feature type="compositionally biased region" description="Low complexity" evidence="2">
    <location>
        <begin position="568"/>
        <end position="588"/>
    </location>
</feature>
<dbReference type="PANTHER" id="PTHR37471">
    <property type="entry name" value="UNNAMED PRODUCT"/>
    <property type="match status" value="1"/>
</dbReference>
<feature type="transmembrane region" description="Helical" evidence="3">
    <location>
        <begin position="38"/>
        <end position="59"/>
    </location>
</feature>
<keyword evidence="3" id="KW-0812">Transmembrane</keyword>
<gene>
    <name evidence="5" type="ORF">PhCBS80983_g03142</name>
</gene>
<accession>A0A507E5A5</accession>
<dbReference type="EMBL" id="QEAQ01000036">
    <property type="protein sequence ID" value="TPX58455.1"/>
    <property type="molecule type" value="Genomic_DNA"/>
</dbReference>
<evidence type="ECO:0000256" key="1">
    <source>
        <dbReference type="SAM" id="Coils"/>
    </source>
</evidence>
<keyword evidence="1" id="KW-0175">Coiled coil</keyword>
<dbReference type="SUPFAM" id="SSF53474">
    <property type="entry name" value="alpha/beta-Hydrolases"/>
    <property type="match status" value="1"/>
</dbReference>
<dbReference type="InterPro" id="IPR000073">
    <property type="entry name" value="AB_hydrolase_1"/>
</dbReference>
<evidence type="ECO:0000259" key="4">
    <source>
        <dbReference type="Pfam" id="PF12697"/>
    </source>
</evidence>
<dbReference type="Proteomes" id="UP000318582">
    <property type="component" value="Unassembled WGS sequence"/>
</dbReference>
<feature type="region of interest" description="Disordered" evidence="2">
    <location>
        <begin position="568"/>
        <end position="650"/>
    </location>
</feature>
<feature type="compositionally biased region" description="Polar residues" evidence="2">
    <location>
        <begin position="606"/>
        <end position="627"/>
    </location>
</feature>
<feature type="transmembrane region" description="Helical" evidence="3">
    <location>
        <begin position="79"/>
        <end position="101"/>
    </location>
</feature>
<proteinExistence type="predicted"/>
<dbReference type="STRING" id="109895.A0A507E5A5"/>
<dbReference type="AlphaFoldDB" id="A0A507E5A5"/>
<evidence type="ECO:0000313" key="5">
    <source>
        <dbReference type="EMBL" id="TPX58455.1"/>
    </source>
</evidence>
<feature type="region of interest" description="Disordered" evidence="2">
    <location>
        <begin position="1"/>
        <end position="20"/>
    </location>
</feature>
<feature type="transmembrane region" description="Helical" evidence="3">
    <location>
        <begin position="333"/>
        <end position="356"/>
    </location>
</feature>
<protein>
    <recommendedName>
        <fullName evidence="4">AB hydrolase-1 domain-containing protein</fullName>
    </recommendedName>
</protein>
<reference evidence="5 6" key="1">
    <citation type="journal article" date="2019" name="Sci. Rep.">
        <title>Comparative genomics of chytrid fungi reveal insights into the obligate biotrophic and pathogenic lifestyle of Synchytrium endobioticum.</title>
        <authorList>
            <person name="van de Vossenberg B.T.L.H."/>
            <person name="Warris S."/>
            <person name="Nguyen H.D.T."/>
            <person name="van Gent-Pelzer M.P.E."/>
            <person name="Joly D.L."/>
            <person name="van de Geest H.C."/>
            <person name="Bonants P.J.M."/>
            <person name="Smith D.S."/>
            <person name="Levesque C.A."/>
            <person name="van der Lee T.A.J."/>
        </authorList>
    </citation>
    <scope>NUCLEOTIDE SEQUENCE [LARGE SCALE GENOMIC DNA]</scope>
    <source>
        <strain evidence="5 6">CBS 809.83</strain>
    </source>
</reference>
<keyword evidence="6" id="KW-1185">Reference proteome</keyword>
<feature type="coiled-coil region" evidence="1">
    <location>
        <begin position="135"/>
        <end position="162"/>
    </location>
</feature>
<evidence type="ECO:0000313" key="6">
    <source>
        <dbReference type="Proteomes" id="UP000318582"/>
    </source>
</evidence>
<keyword evidence="3" id="KW-1133">Transmembrane helix</keyword>
<organism evidence="5 6">
    <name type="scientific">Powellomyces hirtus</name>
    <dbReference type="NCBI Taxonomy" id="109895"/>
    <lineage>
        <taxon>Eukaryota</taxon>
        <taxon>Fungi</taxon>
        <taxon>Fungi incertae sedis</taxon>
        <taxon>Chytridiomycota</taxon>
        <taxon>Chytridiomycota incertae sedis</taxon>
        <taxon>Chytridiomycetes</taxon>
        <taxon>Spizellomycetales</taxon>
        <taxon>Powellomycetaceae</taxon>
        <taxon>Powellomyces</taxon>
    </lineage>
</organism>
<feature type="compositionally biased region" description="Polar residues" evidence="2">
    <location>
        <begin position="640"/>
        <end position="650"/>
    </location>
</feature>
<comment type="caution">
    <text evidence="5">The sequence shown here is derived from an EMBL/GenBank/DDBJ whole genome shotgun (WGS) entry which is preliminary data.</text>
</comment>
<feature type="domain" description="AB hydrolase-1" evidence="4">
    <location>
        <begin position="336"/>
        <end position="456"/>
    </location>
</feature>
<dbReference type="PANTHER" id="PTHR37471:SF1">
    <property type="entry name" value="AB HYDROLASE-1 DOMAIN-CONTAINING PROTEIN"/>
    <property type="match status" value="1"/>
</dbReference>